<proteinExistence type="predicted"/>
<dbReference type="Proteomes" id="UP001556367">
    <property type="component" value="Unassembled WGS sequence"/>
</dbReference>
<feature type="compositionally biased region" description="Basic and acidic residues" evidence="1">
    <location>
        <begin position="13"/>
        <end position="32"/>
    </location>
</feature>
<evidence type="ECO:0000313" key="2">
    <source>
        <dbReference type="EMBL" id="KAL0955287.1"/>
    </source>
</evidence>
<dbReference type="EMBL" id="JASNQZ010000007">
    <property type="protein sequence ID" value="KAL0955287.1"/>
    <property type="molecule type" value="Genomic_DNA"/>
</dbReference>
<dbReference type="PANTHER" id="PTHR15555">
    <property type="entry name" value="ZINC FINGER HIT DOMAIN CONTAINING PROTEIN 2 PROTEIN FON -RELATED"/>
    <property type="match status" value="1"/>
</dbReference>
<organism evidence="2 3">
    <name type="scientific">Hohenbuehelia grisea</name>
    <dbReference type="NCBI Taxonomy" id="104357"/>
    <lineage>
        <taxon>Eukaryota</taxon>
        <taxon>Fungi</taxon>
        <taxon>Dikarya</taxon>
        <taxon>Basidiomycota</taxon>
        <taxon>Agaricomycotina</taxon>
        <taxon>Agaricomycetes</taxon>
        <taxon>Agaricomycetidae</taxon>
        <taxon>Agaricales</taxon>
        <taxon>Pleurotineae</taxon>
        <taxon>Pleurotaceae</taxon>
        <taxon>Hohenbuehelia</taxon>
    </lineage>
</organism>
<accession>A0ABR3JHX7</accession>
<name>A0ABR3JHX7_9AGAR</name>
<protein>
    <submittedName>
        <fullName evidence="2">Uncharacterized protein</fullName>
    </submittedName>
</protein>
<keyword evidence="3" id="KW-1185">Reference proteome</keyword>
<dbReference type="InterPro" id="IPR039646">
    <property type="entry name" value="ZNHIT2"/>
</dbReference>
<feature type="region of interest" description="Disordered" evidence="1">
    <location>
        <begin position="1"/>
        <end position="32"/>
    </location>
</feature>
<feature type="compositionally biased region" description="Polar residues" evidence="1">
    <location>
        <begin position="1"/>
        <end position="11"/>
    </location>
</feature>
<feature type="compositionally biased region" description="Acidic residues" evidence="1">
    <location>
        <begin position="51"/>
        <end position="69"/>
    </location>
</feature>
<evidence type="ECO:0000256" key="1">
    <source>
        <dbReference type="SAM" id="MobiDB-lite"/>
    </source>
</evidence>
<sequence length="376" mass="41954">MDMLSTPSGQPEATDKVCKLKELETGIRSEPSRSAEERLKMMELLKKFEEDSAENELDDLNDGSDHEDEDDLARKLENIDLDLASTDELWSILSPEQQKRFAKAMQDPSSELAQQLLASEALEKELLRPWWEYTPRDDSDDPDGVGSLSRTNEYLPKPVAVPASMVTTTADGPLLLYNLVAMIIAYAHCLRTLALPSFRSLQPDDAIIQEARSIVSKIVPFTCDRQSKTLLPNIASVVTDAWSRFDEGEISPQFFAILLRDAARLLRPLPVTVVPQSQDPPTDVSTTSSFDYTPHPHRAAVLALSDLHRLFCANSTNTSRSKHVTHKLVFYASRTLAVPSSIMRRVVAELVSEARKMEVEASSFVEEGIRTSEARP</sequence>
<comment type="caution">
    <text evidence="2">The sequence shown here is derived from an EMBL/GenBank/DDBJ whole genome shotgun (WGS) entry which is preliminary data.</text>
</comment>
<feature type="region of interest" description="Disordered" evidence="1">
    <location>
        <begin position="50"/>
        <end position="69"/>
    </location>
</feature>
<dbReference type="PANTHER" id="PTHR15555:SF0">
    <property type="entry name" value="ZINC FINGER HIT DOMAIN-CONTAINING PROTEIN 2"/>
    <property type="match status" value="1"/>
</dbReference>
<evidence type="ECO:0000313" key="3">
    <source>
        <dbReference type="Proteomes" id="UP001556367"/>
    </source>
</evidence>
<gene>
    <name evidence="2" type="ORF">HGRIS_004177</name>
</gene>
<reference evidence="3" key="1">
    <citation type="submission" date="2024-06" db="EMBL/GenBank/DDBJ databases">
        <title>Multi-omics analyses provide insights into the biosynthesis of the anticancer antibiotic pleurotin in Hohenbuehelia grisea.</title>
        <authorList>
            <person name="Weaver J.A."/>
            <person name="Alberti F."/>
        </authorList>
    </citation>
    <scope>NUCLEOTIDE SEQUENCE [LARGE SCALE GENOMIC DNA]</scope>
    <source>
        <strain evidence="3">T-177</strain>
    </source>
</reference>